<accession>A0A2T0BNM1</accession>
<dbReference type="GO" id="GO:0005737">
    <property type="term" value="C:cytoplasm"/>
    <property type="evidence" value="ECO:0007669"/>
    <property type="project" value="UniProtKB-SubCell"/>
</dbReference>
<keyword evidence="2" id="KW-0963">Cytoplasm</keyword>
<dbReference type="AlphaFoldDB" id="A0A2T0BNM1"/>
<name>A0A2T0BNM1_9CLOT</name>
<keyword evidence="3" id="KW-0597">Phosphoprotein</keyword>
<evidence type="ECO:0000313" key="5">
    <source>
        <dbReference type="Proteomes" id="UP000237798"/>
    </source>
</evidence>
<dbReference type="InterPro" id="IPR009662">
    <property type="entry name" value="Malonate_deCO2ase_dsu"/>
</dbReference>
<comment type="caution">
    <text evidence="4">The sequence shown here is derived from an EMBL/GenBank/DDBJ whole genome shotgun (WGS) entry which is preliminary data.</text>
</comment>
<dbReference type="Pfam" id="PF06857">
    <property type="entry name" value="ACP"/>
    <property type="match status" value="1"/>
</dbReference>
<dbReference type="Proteomes" id="UP000237798">
    <property type="component" value="Unassembled WGS sequence"/>
</dbReference>
<proteinExistence type="inferred from homology"/>
<dbReference type="InterPro" id="IPR023439">
    <property type="entry name" value="Mal_deCO2ase/Cit_lyase_ACP"/>
</dbReference>
<dbReference type="HAMAP" id="MF_00710">
    <property type="entry name" value="Malonate_deCO2ase_dsu"/>
    <property type="match status" value="1"/>
</dbReference>
<reference evidence="4 5" key="1">
    <citation type="submission" date="2018-03" db="EMBL/GenBank/DDBJ databases">
        <title>Genome sequence of Clostridium luticellarii DSM 29923.</title>
        <authorList>
            <person name="Poehlein A."/>
            <person name="Daniel R."/>
        </authorList>
    </citation>
    <scope>NUCLEOTIDE SEQUENCE [LARGE SCALE GENOMIC DNA]</scope>
    <source>
        <strain evidence="4 5">DSM 29923</strain>
    </source>
</reference>
<gene>
    <name evidence="4" type="primary">mdcC</name>
    <name evidence="4" type="ORF">CLLU_15410</name>
</gene>
<evidence type="ECO:0000313" key="4">
    <source>
        <dbReference type="EMBL" id="PRR85471.1"/>
    </source>
</evidence>
<evidence type="ECO:0000256" key="2">
    <source>
        <dbReference type="ARBA" id="ARBA00022490"/>
    </source>
</evidence>
<evidence type="ECO:0000256" key="3">
    <source>
        <dbReference type="ARBA" id="ARBA00022553"/>
    </source>
</evidence>
<keyword evidence="5" id="KW-1185">Reference proteome</keyword>
<comment type="subcellular location">
    <subcellularLocation>
        <location evidence="1">Cytoplasm</location>
    </subcellularLocation>
</comment>
<dbReference type="EMBL" id="PVXP01000016">
    <property type="protein sequence ID" value="PRR85471.1"/>
    <property type="molecule type" value="Genomic_DNA"/>
</dbReference>
<dbReference type="OrthoDB" id="120290at2"/>
<dbReference type="RefSeq" id="WP_158255905.1">
    <property type="nucleotide sequence ID" value="NZ_JALCPJ010000005.1"/>
</dbReference>
<evidence type="ECO:0000256" key="1">
    <source>
        <dbReference type="ARBA" id="ARBA00004496"/>
    </source>
</evidence>
<sequence>MEVYKFKYENCSQKVRGKSQVGAVGPRNLEVIIEPNDKSNESQVIIRTGITGRESIYKNLLDRFFTKYPVSIQMVVNDFGNTPGIVELRILEALEGIRDVAER</sequence>
<protein>
    <submittedName>
        <fullName evidence="4">Malonate decarboxylase acyl carrier protein</fullName>
    </submittedName>
</protein>
<organism evidence="4 5">
    <name type="scientific">Clostridium luticellarii</name>
    <dbReference type="NCBI Taxonomy" id="1691940"/>
    <lineage>
        <taxon>Bacteria</taxon>
        <taxon>Bacillati</taxon>
        <taxon>Bacillota</taxon>
        <taxon>Clostridia</taxon>
        <taxon>Eubacteriales</taxon>
        <taxon>Clostridiaceae</taxon>
        <taxon>Clostridium</taxon>
    </lineage>
</organism>